<keyword evidence="1" id="KW-1133">Transmembrane helix</keyword>
<keyword evidence="1" id="KW-0812">Transmembrane</keyword>
<organism evidence="2 3">
    <name type="scientific">Haloferax gibbonsii (strain ATCC 33959 / DSM 4427 / JCM 8863 / NBRC 102184 / NCIMB 2188 / Ma 2.38)</name>
    <dbReference type="NCBI Taxonomy" id="1227459"/>
    <lineage>
        <taxon>Archaea</taxon>
        <taxon>Methanobacteriati</taxon>
        <taxon>Methanobacteriota</taxon>
        <taxon>Stenosarchaea group</taxon>
        <taxon>Halobacteria</taxon>
        <taxon>Halobacteriales</taxon>
        <taxon>Haloferacaceae</taxon>
        <taxon>Haloferax</taxon>
    </lineage>
</organism>
<keyword evidence="1" id="KW-0472">Membrane</keyword>
<dbReference type="AlphaFoldDB" id="M0H7V2"/>
<dbReference type="RefSeq" id="WP_004975649.1">
    <property type="nucleotide sequence ID" value="NZ_AOLJ01000018.1"/>
</dbReference>
<dbReference type="PATRIC" id="fig|1227459.3.peg.2251"/>
<dbReference type="EMBL" id="AOLJ01000018">
    <property type="protein sequence ID" value="ELZ79822.1"/>
    <property type="molecule type" value="Genomic_DNA"/>
</dbReference>
<evidence type="ECO:0000313" key="2">
    <source>
        <dbReference type="EMBL" id="ELZ79822.1"/>
    </source>
</evidence>
<evidence type="ECO:0000256" key="1">
    <source>
        <dbReference type="SAM" id="Phobius"/>
    </source>
</evidence>
<accession>M0H7V2</accession>
<sequence>MPVSLRYRVALGCYALWLVATVLLIAHQLGLIPLLPGVEPGVVTGATVFVALGVVQLLRRGWRFLVGDSGGQ</sequence>
<dbReference type="Proteomes" id="UP000011571">
    <property type="component" value="Unassembled WGS sequence"/>
</dbReference>
<feature type="transmembrane region" description="Helical" evidence="1">
    <location>
        <begin position="41"/>
        <end position="58"/>
    </location>
</feature>
<evidence type="ECO:0000313" key="3">
    <source>
        <dbReference type="Proteomes" id="UP000011571"/>
    </source>
</evidence>
<proteinExistence type="predicted"/>
<protein>
    <submittedName>
        <fullName evidence="2">Uncharacterized protein</fullName>
    </submittedName>
</protein>
<name>M0H7V2_HALGM</name>
<keyword evidence="3" id="KW-1185">Reference proteome</keyword>
<comment type="caution">
    <text evidence="2">The sequence shown here is derived from an EMBL/GenBank/DDBJ whole genome shotgun (WGS) entry which is preliminary data.</text>
</comment>
<gene>
    <name evidence="2" type="ORF">C454_11483</name>
</gene>
<feature type="transmembrane region" description="Helical" evidence="1">
    <location>
        <begin position="12"/>
        <end position="35"/>
    </location>
</feature>
<reference evidence="2 3" key="1">
    <citation type="journal article" date="2014" name="PLoS Genet.">
        <title>Phylogenetically driven sequencing of extremely halophilic archaea reveals strategies for static and dynamic osmo-response.</title>
        <authorList>
            <person name="Becker E.A."/>
            <person name="Seitzer P.M."/>
            <person name="Tritt A."/>
            <person name="Larsen D."/>
            <person name="Krusor M."/>
            <person name="Yao A.I."/>
            <person name="Wu D."/>
            <person name="Madern D."/>
            <person name="Eisen J.A."/>
            <person name="Darling A.E."/>
            <person name="Facciotti M.T."/>
        </authorList>
    </citation>
    <scope>NUCLEOTIDE SEQUENCE [LARGE SCALE GENOMIC DNA]</scope>
    <source>
        <strain evidence="3">ATCC 33959 / DSM 4427 / JCM 8863 / NBRC 102184 / NCIMB 2188 / Ma 2.38</strain>
    </source>
</reference>